<sequence length="121" mass="13999">YEYLKGKYRLRGLLINIPNGFLEWFDSAPGNKLKKMIEVLKMFALVVLQNASFTLVSRARNSNSLWFHAIASVLSNGIWLLVIRHVVQNFDNLNMMFVYLVGSVCGSLLMHHISMKYFEKK</sequence>
<evidence type="ECO:0000256" key="1">
    <source>
        <dbReference type="SAM" id="Phobius"/>
    </source>
</evidence>
<keyword evidence="1" id="KW-0812">Transmembrane</keyword>
<evidence type="ECO:0000313" key="3">
    <source>
        <dbReference type="Proteomes" id="UP000324513"/>
    </source>
</evidence>
<reference evidence="2 3" key="1">
    <citation type="submission" date="2019-07" db="EMBL/GenBank/DDBJ databases">
        <title>Genomic Encyclopedia of Archaeal and Bacterial Type Strains, Phase II (KMG-II): from individual species to whole genera.</title>
        <authorList>
            <person name="Goeker M."/>
        </authorList>
    </citation>
    <scope>NUCLEOTIDE SEQUENCE [LARGE SCALE GENOMIC DNA]</scope>
    <source>
        <strain evidence="2 3">DSM 14571</strain>
    </source>
</reference>
<feature type="non-terminal residue" evidence="2">
    <location>
        <position position="1"/>
    </location>
</feature>
<keyword evidence="1" id="KW-0472">Membrane</keyword>
<dbReference type="RefSeq" id="WP_260394381.1">
    <property type="nucleotide sequence ID" value="NZ_VNHK01000017.1"/>
</dbReference>
<feature type="transmembrane region" description="Helical" evidence="1">
    <location>
        <begin position="95"/>
        <end position="113"/>
    </location>
</feature>
<keyword evidence="3" id="KW-1185">Reference proteome</keyword>
<name>A0ABY3NB97_ELIMR</name>
<organism evidence="2 3">
    <name type="scientific">Elizabethkingia miricola</name>
    <name type="common">Chryseobacterium miricola</name>
    <dbReference type="NCBI Taxonomy" id="172045"/>
    <lineage>
        <taxon>Bacteria</taxon>
        <taxon>Pseudomonadati</taxon>
        <taxon>Bacteroidota</taxon>
        <taxon>Flavobacteriia</taxon>
        <taxon>Flavobacteriales</taxon>
        <taxon>Weeksellaceae</taxon>
        <taxon>Elizabethkingia</taxon>
    </lineage>
</organism>
<dbReference type="Proteomes" id="UP000324513">
    <property type="component" value="Unassembled WGS sequence"/>
</dbReference>
<keyword evidence="1" id="KW-1133">Transmembrane helix</keyword>
<protein>
    <submittedName>
        <fullName evidence="2">Uncharacterized protein</fullName>
    </submittedName>
</protein>
<comment type="caution">
    <text evidence="2">The sequence shown here is derived from an EMBL/GenBank/DDBJ whole genome shotgun (WGS) entry which is preliminary data.</text>
</comment>
<gene>
    <name evidence="2" type="ORF">LX74_03688</name>
</gene>
<evidence type="ECO:0000313" key="2">
    <source>
        <dbReference type="EMBL" id="TYO84883.1"/>
    </source>
</evidence>
<accession>A0ABY3NB97</accession>
<feature type="transmembrane region" description="Helical" evidence="1">
    <location>
        <begin position="65"/>
        <end position="83"/>
    </location>
</feature>
<dbReference type="EMBL" id="VNHK01000017">
    <property type="protein sequence ID" value="TYO84883.1"/>
    <property type="molecule type" value="Genomic_DNA"/>
</dbReference>
<proteinExistence type="predicted"/>